<name>A0A1H1T4B4_9MICO</name>
<dbReference type="Proteomes" id="UP000181956">
    <property type="component" value="Chromosome I"/>
</dbReference>
<dbReference type="OrthoDB" id="3730588at2"/>
<reference evidence="2" key="1">
    <citation type="submission" date="2016-10" db="EMBL/GenBank/DDBJ databases">
        <authorList>
            <person name="Varghese N."/>
            <person name="Submissions S."/>
        </authorList>
    </citation>
    <scope>NUCLEOTIDE SEQUENCE [LARGE SCALE GENOMIC DNA]</scope>
    <source>
        <strain evidence="2">DSM 21772</strain>
    </source>
</reference>
<protein>
    <submittedName>
        <fullName evidence="1">Uncharacterized protein</fullName>
    </submittedName>
</protein>
<proteinExistence type="predicted"/>
<dbReference type="STRING" id="412690.SAMN04489834_1686"/>
<keyword evidence="2" id="KW-1185">Reference proteome</keyword>
<organism evidence="1 2">
    <name type="scientific">Microterricola viridarii</name>
    <dbReference type="NCBI Taxonomy" id="412690"/>
    <lineage>
        <taxon>Bacteria</taxon>
        <taxon>Bacillati</taxon>
        <taxon>Actinomycetota</taxon>
        <taxon>Actinomycetes</taxon>
        <taxon>Micrococcales</taxon>
        <taxon>Microbacteriaceae</taxon>
        <taxon>Microterricola</taxon>
    </lineage>
</organism>
<evidence type="ECO:0000313" key="1">
    <source>
        <dbReference type="EMBL" id="SDS55020.1"/>
    </source>
</evidence>
<dbReference type="AlphaFoldDB" id="A0A1H1T4B4"/>
<dbReference type="RefSeq" id="WP_083363632.1">
    <property type="nucleotide sequence ID" value="NZ_LT629742.1"/>
</dbReference>
<gene>
    <name evidence="1" type="ORF">SAMN04489834_1686</name>
</gene>
<dbReference type="EMBL" id="LT629742">
    <property type="protein sequence ID" value="SDS55020.1"/>
    <property type="molecule type" value="Genomic_DNA"/>
</dbReference>
<evidence type="ECO:0000313" key="2">
    <source>
        <dbReference type="Proteomes" id="UP000181956"/>
    </source>
</evidence>
<sequence length="117" mass="12739">MSKATHLPAVDVLAGDLIIRHDGTAYRVRDATPSASGKVIRFSTLVEVAAPGGPELGRRFNLSHRAGTTLLVERGPEDFKLLEQLDMLRDVADFRDAKAVDDGEHVGLDELFSELDV</sequence>
<accession>A0A1H1T4B4</accession>